<dbReference type="SUPFAM" id="SSF81321">
    <property type="entry name" value="Family A G protein-coupled receptor-like"/>
    <property type="match status" value="1"/>
</dbReference>
<keyword evidence="2" id="KW-1133">Transmembrane helix</keyword>
<accession>A0AAE0SBK1</accession>
<dbReference type="EMBL" id="JAEAOA010001547">
    <property type="protein sequence ID" value="KAK3588876.1"/>
    <property type="molecule type" value="Genomic_DNA"/>
</dbReference>
<feature type="compositionally biased region" description="Polar residues" evidence="1">
    <location>
        <begin position="1"/>
        <end position="11"/>
    </location>
</feature>
<dbReference type="Gene3D" id="1.20.1070.10">
    <property type="entry name" value="Rhodopsin 7-helix transmembrane proteins"/>
    <property type="match status" value="1"/>
</dbReference>
<reference evidence="3" key="2">
    <citation type="journal article" date="2021" name="Genome Biol. Evol.">
        <title>Developing a high-quality reference genome for a parasitic bivalve with doubly uniparental inheritance (Bivalvia: Unionida).</title>
        <authorList>
            <person name="Smith C.H."/>
        </authorList>
    </citation>
    <scope>NUCLEOTIDE SEQUENCE</scope>
    <source>
        <strain evidence="3">CHS0354</strain>
        <tissue evidence="3">Mantle</tissue>
    </source>
</reference>
<keyword evidence="2" id="KW-0472">Membrane</keyword>
<reference evidence="3" key="3">
    <citation type="submission" date="2023-05" db="EMBL/GenBank/DDBJ databases">
        <authorList>
            <person name="Smith C.H."/>
        </authorList>
    </citation>
    <scope>NUCLEOTIDE SEQUENCE</scope>
    <source>
        <strain evidence="3">CHS0354</strain>
        <tissue evidence="3">Mantle</tissue>
    </source>
</reference>
<feature type="region of interest" description="Disordered" evidence="1">
    <location>
        <begin position="1"/>
        <end position="24"/>
    </location>
</feature>
<evidence type="ECO:0000313" key="3">
    <source>
        <dbReference type="EMBL" id="KAK3588876.1"/>
    </source>
</evidence>
<sequence>MDQTPLSTQVINGDGVYENTDSMKGNISEDADELSEEEIYSRIRQVLIWITALLIIVLNSIVMGILISGNKRRSRMQFFLLHLSIAGKLCVNDCLQLKVGQIYS</sequence>
<comment type="caution">
    <text evidence="3">The sequence shown here is derived from an EMBL/GenBank/DDBJ whole genome shotgun (WGS) entry which is preliminary data.</text>
</comment>
<evidence type="ECO:0000313" key="4">
    <source>
        <dbReference type="Proteomes" id="UP001195483"/>
    </source>
</evidence>
<reference evidence="3" key="1">
    <citation type="journal article" date="2021" name="Genome Biol. Evol.">
        <title>A High-Quality Reference Genome for a Parasitic Bivalve with Doubly Uniparental Inheritance (Bivalvia: Unionida).</title>
        <authorList>
            <person name="Smith C.H."/>
        </authorList>
    </citation>
    <scope>NUCLEOTIDE SEQUENCE</scope>
    <source>
        <strain evidence="3">CHS0354</strain>
    </source>
</reference>
<dbReference type="AlphaFoldDB" id="A0AAE0SBK1"/>
<protein>
    <submittedName>
        <fullName evidence="3">Uncharacterized protein</fullName>
    </submittedName>
</protein>
<name>A0AAE0SBK1_9BIVA</name>
<organism evidence="3 4">
    <name type="scientific">Potamilus streckersoni</name>
    <dbReference type="NCBI Taxonomy" id="2493646"/>
    <lineage>
        <taxon>Eukaryota</taxon>
        <taxon>Metazoa</taxon>
        <taxon>Spiralia</taxon>
        <taxon>Lophotrochozoa</taxon>
        <taxon>Mollusca</taxon>
        <taxon>Bivalvia</taxon>
        <taxon>Autobranchia</taxon>
        <taxon>Heteroconchia</taxon>
        <taxon>Palaeoheterodonta</taxon>
        <taxon>Unionida</taxon>
        <taxon>Unionoidea</taxon>
        <taxon>Unionidae</taxon>
        <taxon>Ambleminae</taxon>
        <taxon>Lampsilini</taxon>
        <taxon>Potamilus</taxon>
    </lineage>
</organism>
<evidence type="ECO:0000256" key="1">
    <source>
        <dbReference type="SAM" id="MobiDB-lite"/>
    </source>
</evidence>
<proteinExistence type="predicted"/>
<keyword evidence="4" id="KW-1185">Reference proteome</keyword>
<gene>
    <name evidence="3" type="ORF">CHS0354_025860</name>
</gene>
<keyword evidence="2" id="KW-0812">Transmembrane</keyword>
<feature type="transmembrane region" description="Helical" evidence="2">
    <location>
        <begin position="46"/>
        <end position="67"/>
    </location>
</feature>
<dbReference type="Proteomes" id="UP001195483">
    <property type="component" value="Unassembled WGS sequence"/>
</dbReference>
<evidence type="ECO:0000256" key="2">
    <source>
        <dbReference type="SAM" id="Phobius"/>
    </source>
</evidence>